<evidence type="ECO:0000313" key="2">
    <source>
        <dbReference type="Proteomes" id="UP000006294"/>
    </source>
</evidence>
<sequence>MKSISIDIETYSSINLGKSGVYRYAENDDFEILLFAYSVDGGEVKVVDLANGEKIPRSIIDALKDDEIIKWAFNAMFERV</sequence>
<proteinExistence type="predicted"/>
<gene>
    <name evidence="1" type="ordered locus">AXY_13940</name>
</gene>
<accession>K0J4C6</accession>
<dbReference type="AlphaFoldDB" id="K0J4C6"/>
<reference evidence="1 2" key="1">
    <citation type="submission" date="2011-01" db="EMBL/GenBank/DDBJ databases">
        <title>Whole genome sequence of Amphibacillus xylinus NBRC 15112.</title>
        <authorList>
            <person name="Nakazawa H."/>
            <person name="Katano Y."/>
            <person name="Nakamura S."/>
            <person name="Sasagawa M."/>
            <person name="Fukada J."/>
            <person name="Arai T."/>
            <person name="Sasakura N."/>
            <person name="Mochizuki D."/>
            <person name="Hosoyama A."/>
            <person name="Harada K."/>
            <person name="Horikawa H."/>
            <person name="Kato Y."/>
            <person name="Harada T."/>
            <person name="Sasaki K."/>
            <person name="Sekiguchi M."/>
            <person name="Hodoyama M."/>
            <person name="Nishiko R."/>
            <person name="Narita H."/>
            <person name="Hanamaki A."/>
            <person name="Hata C."/>
            <person name="Konno Y."/>
            <person name="Niimura Y."/>
            <person name="Yamazaki S."/>
            <person name="Fujita N."/>
        </authorList>
    </citation>
    <scope>NUCLEOTIDE SEQUENCE [LARGE SCALE GENOMIC DNA]</scope>
    <source>
        <strain evidence="2">ATCC 51415 / DSM 6626 / JCM 7361 / LMG 17667 / NBRC 15112 / Ep01</strain>
    </source>
</reference>
<protein>
    <submittedName>
        <fullName evidence="1">DNA polymerase I</fullName>
    </submittedName>
</protein>
<name>K0J4C6_AMPXN</name>
<dbReference type="KEGG" id="axl:AXY_13940"/>
<dbReference type="eggNOG" id="COG0749">
    <property type="taxonomic scope" value="Bacteria"/>
</dbReference>
<keyword evidence="2" id="KW-1185">Reference proteome</keyword>
<organism evidence="1 2">
    <name type="scientific">Amphibacillus xylanus (strain ATCC 51415 / DSM 6626 / JCM 7361 / LMG 17667 / NBRC 15112 / Ep01)</name>
    <dbReference type="NCBI Taxonomy" id="698758"/>
    <lineage>
        <taxon>Bacteria</taxon>
        <taxon>Bacillati</taxon>
        <taxon>Bacillota</taxon>
        <taxon>Bacilli</taxon>
        <taxon>Bacillales</taxon>
        <taxon>Bacillaceae</taxon>
        <taxon>Amphibacillus</taxon>
    </lineage>
</organism>
<dbReference type="EMBL" id="AP012050">
    <property type="protein sequence ID" value="BAM47526.1"/>
    <property type="molecule type" value="Genomic_DNA"/>
</dbReference>
<dbReference type="STRING" id="698758.AXY_13940"/>
<dbReference type="Proteomes" id="UP000006294">
    <property type="component" value="Chromosome"/>
</dbReference>
<evidence type="ECO:0000313" key="1">
    <source>
        <dbReference type="EMBL" id="BAM47526.1"/>
    </source>
</evidence>
<dbReference type="HOGENOM" id="CLU_012044_2_1_9"/>